<gene>
    <name evidence="1" type="ORF">PPACK8108_LOCUS19669</name>
</gene>
<keyword evidence="2" id="KW-1185">Reference proteome</keyword>
<dbReference type="Proteomes" id="UP001153365">
    <property type="component" value="Unassembled WGS sequence"/>
</dbReference>
<proteinExistence type="predicted"/>
<dbReference type="EMBL" id="CALTRL010005713">
    <property type="protein sequence ID" value="CAH7685186.1"/>
    <property type="molecule type" value="Genomic_DNA"/>
</dbReference>
<name>A0AAV0BGY9_PHAPC</name>
<evidence type="ECO:0000313" key="2">
    <source>
        <dbReference type="Proteomes" id="UP001153365"/>
    </source>
</evidence>
<organism evidence="1 2">
    <name type="scientific">Phakopsora pachyrhizi</name>
    <name type="common">Asian soybean rust disease fungus</name>
    <dbReference type="NCBI Taxonomy" id="170000"/>
    <lineage>
        <taxon>Eukaryota</taxon>
        <taxon>Fungi</taxon>
        <taxon>Dikarya</taxon>
        <taxon>Basidiomycota</taxon>
        <taxon>Pucciniomycotina</taxon>
        <taxon>Pucciniomycetes</taxon>
        <taxon>Pucciniales</taxon>
        <taxon>Phakopsoraceae</taxon>
        <taxon>Phakopsora</taxon>
    </lineage>
</organism>
<evidence type="ECO:0000313" key="1">
    <source>
        <dbReference type="EMBL" id="CAH7685186.1"/>
    </source>
</evidence>
<dbReference type="AlphaFoldDB" id="A0AAV0BGY9"/>
<accession>A0AAV0BGY9</accession>
<comment type="caution">
    <text evidence="1">The sequence shown here is derived from an EMBL/GenBank/DDBJ whole genome shotgun (WGS) entry which is preliminary data.</text>
</comment>
<protein>
    <submittedName>
        <fullName evidence="1">Uncharacterized protein</fullName>
    </submittedName>
</protein>
<sequence length="69" mass="7943">MSIPLSVVISTQPILSSSLSDKGRDEIGLSWCDGDEDIWKMWEKLKNNSEDIDEVIEFGEEEIYKDCFQ</sequence>
<reference evidence="1" key="1">
    <citation type="submission" date="2022-06" db="EMBL/GenBank/DDBJ databases">
        <authorList>
            <consortium name="SYNGENTA / RWTH Aachen University"/>
        </authorList>
    </citation>
    <scope>NUCLEOTIDE SEQUENCE</scope>
</reference>